<dbReference type="EMBL" id="CP011308">
    <property type="protein sequence ID" value="AKF25902.1"/>
    <property type="molecule type" value="Genomic_DNA"/>
</dbReference>
<dbReference type="CDD" id="cd16441">
    <property type="entry name" value="beta_Kdo_transferase_KpsS"/>
    <property type="match status" value="1"/>
</dbReference>
<protein>
    <recommendedName>
        <fullName evidence="3">Capsule biosynthesis protein</fullName>
    </recommendedName>
</protein>
<dbReference type="InterPro" id="IPR007833">
    <property type="entry name" value="Capsule_polysaccharide_synth"/>
</dbReference>
<evidence type="ECO:0008006" key="3">
    <source>
        <dbReference type="Google" id="ProtNLM"/>
    </source>
</evidence>
<sequence>MGTFFKKLDKNFRKKGAITYRIGFNMGDQFFSYRDNYIPFRDVCEVWPKFIEEFLGKKKIDMVFLFGDCRYYQKVTTAIAKEKGIDVFVFEEGYLRPHYITMEKFGVNGFSQLSKNPAFYLSSTGDEMVPEPVHAKSSKTKMVISATLYYAISNLFGIHYPHYRHHREFSAVQEAFYGIRGLFRKALYAVTERDCLERLTVTLSGRYYFVPLQTHNDFQILQHSRYRSIEKFIIEVLESFAQYAPKDTYLVFKHHPVDRGRKNYRKFILEQANILEIRESVIVIHDVFLPEILKHTRGTVTINSTVGLTSIEYGIPTITLGEAVYDIEGLTNKGKELKVFWSDPQLPDRKLYHRFRQYLVNHTQLNGSFYGRMPKELQ</sequence>
<reference evidence="2" key="2">
    <citation type="journal article" date="2017" name="Stand. Genomic Sci.">
        <title>Complete genome sequence of the sulfur-oxidizing chemolithoautotrophic Sulfurovum lithotrophicum 42BKTT.</title>
        <authorList>
            <person name="Jeon W."/>
            <person name="Priscilla L."/>
            <person name="Park G."/>
            <person name="Lee H."/>
            <person name="Lee N."/>
            <person name="Lee D."/>
            <person name="Kwon H."/>
            <person name="Ahn I."/>
            <person name="Lee C."/>
            <person name="Lee H."/>
            <person name="Ahn J."/>
        </authorList>
    </citation>
    <scope>NUCLEOTIDE SEQUENCE [LARGE SCALE GENOMIC DNA]</scope>
    <source>
        <strain evidence="2">ATCC BAA-797 / 42BKT</strain>
    </source>
</reference>
<proteinExistence type="predicted"/>
<reference evidence="1 2" key="1">
    <citation type="submission" date="2015-04" db="EMBL/GenBank/DDBJ databases">
        <title>Complete genome sequence of Sulfurovum lithotrophicum ATCC BAA-797T.</title>
        <authorList>
            <person name="Ahn J."/>
            <person name="Park G."/>
            <person name="Jeon W."/>
            <person name="Jang Y."/>
            <person name="Jang M."/>
            <person name="Lee H."/>
            <person name="Lee H."/>
        </authorList>
    </citation>
    <scope>NUCLEOTIDE SEQUENCE [LARGE SCALE GENOMIC DNA]</scope>
    <source>
        <strain evidence="2">ATCC BAA-797 / 42BKT</strain>
    </source>
</reference>
<dbReference type="GO" id="GO:0000271">
    <property type="term" value="P:polysaccharide biosynthetic process"/>
    <property type="evidence" value="ECO:0007669"/>
    <property type="project" value="InterPro"/>
</dbReference>
<keyword evidence="2" id="KW-1185">Reference proteome</keyword>
<name>A0A7U4M301_9BACT</name>
<dbReference type="AlphaFoldDB" id="A0A7U4M301"/>
<gene>
    <name evidence="1" type="ORF">YH65_01505</name>
</gene>
<evidence type="ECO:0000313" key="1">
    <source>
        <dbReference type="EMBL" id="AKF25902.1"/>
    </source>
</evidence>
<organism evidence="1 2">
    <name type="scientific">Sulfurovum lithotrophicum</name>
    <dbReference type="NCBI Taxonomy" id="206403"/>
    <lineage>
        <taxon>Bacteria</taxon>
        <taxon>Pseudomonadati</taxon>
        <taxon>Campylobacterota</taxon>
        <taxon>Epsilonproteobacteria</taxon>
        <taxon>Campylobacterales</taxon>
        <taxon>Sulfurovaceae</taxon>
        <taxon>Sulfurovum</taxon>
    </lineage>
</organism>
<dbReference type="Pfam" id="PF05159">
    <property type="entry name" value="Capsule_synth"/>
    <property type="match status" value="1"/>
</dbReference>
<accession>A0A7U4M301</accession>
<dbReference type="GO" id="GO:0015774">
    <property type="term" value="P:polysaccharide transport"/>
    <property type="evidence" value="ECO:0007669"/>
    <property type="project" value="InterPro"/>
</dbReference>
<dbReference type="Proteomes" id="UP000034444">
    <property type="component" value="Chromosome"/>
</dbReference>
<dbReference type="KEGG" id="slh:YH65_01505"/>
<evidence type="ECO:0000313" key="2">
    <source>
        <dbReference type="Proteomes" id="UP000034444"/>
    </source>
</evidence>